<name>A0A7S1S606_ALECA</name>
<organism evidence="2">
    <name type="scientific">Alexandrium catenella</name>
    <name type="common">Red tide dinoflagellate</name>
    <name type="synonym">Gonyaulax catenella</name>
    <dbReference type="NCBI Taxonomy" id="2925"/>
    <lineage>
        <taxon>Eukaryota</taxon>
        <taxon>Sar</taxon>
        <taxon>Alveolata</taxon>
        <taxon>Dinophyceae</taxon>
        <taxon>Gonyaulacales</taxon>
        <taxon>Pyrocystaceae</taxon>
        <taxon>Alexandrium</taxon>
    </lineage>
</organism>
<gene>
    <name evidence="2" type="ORF">ACAT0790_LOCUS61742</name>
</gene>
<evidence type="ECO:0000256" key="1">
    <source>
        <dbReference type="SAM" id="MobiDB-lite"/>
    </source>
</evidence>
<feature type="compositionally biased region" description="Low complexity" evidence="1">
    <location>
        <begin position="342"/>
        <end position="366"/>
    </location>
</feature>
<reference evidence="2" key="1">
    <citation type="submission" date="2021-01" db="EMBL/GenBank/DDBJ databases">
        <authorList>
            <person name="Corre E."/>
            <person name="Pelletier E."/>
            <person name="Niang G."/>
            <person name="Scheremetjew M."/>
            <person name="Finn R."/>
            <person name="Kale V."/>
            <person name="Holt S."/>
            <person name="Cochrane G."/>
            <person name="Meng A."/>
            <person name="Brown T."/>
            <person name="Cohen L."/>
        </authorList>
    </citation>
    <scope>NUCLEOTIDE SEQUENCE</scope>
    <source>
        <strain evidence="2">OF101</strain>
    </source>
</reference>
<feature type="compositionally biased region" description="Basic and acidic residues" evidence="1">
    <location>
        <begin position="396"/>
        <end position="405"/>
    </location>
</feature>
<feature type="region of interest" description="Disordered" evidence="1">
    <location>
        <begin position="342"/>
        <end position="405"/>
    </location>
</feature>
<feature type="compositionally biased region" description="Acidic residues" evidence="1">
    <location>
        <begin position="81"/>
        <end position="97"/>
    </location>
</feature>
<accession>A0A7S1S606</accession>
<dbReference type="AlphaFoldDB" id="A0A7S1S606"/>
<feature type="compositionally biased region" description="Low complexity" evidence="1">
    <location>
        <begin position="38"/>
        <end position="50"/>
    </location>
</feature>
<dbReference type="EMBL" id="HBGE01103596">
    <property type="protein sequence ID" value="CAD9184968.1"/>
    <property type="molecule type" value="Transcribed_RNA"/>
</dbReference>
<sequence>MAGQAKISGSAESAGDSELREKRAALRQAGKRLPRNTGADADLGASDAAGENGANSELEARGAAGKKRKRRRSEPQGDNGATEESEVDEAEQSDDPEFMGPKRINGSKSYAFMDKEGRRNECHILNLKTWGITEMSDVEAEVRPPMAIKHSDALAGTAGEDEDLGDGSWRLGLEELRRTQKPPEPKELGKERPQADDLVIMIREAIRHGDWKPVLDPAAWPKPESIGQAVESLAENEALKVLRACHDCLTSDPRMEVWCHIWLEQVLSRASLRLMGRREFREAARPLLRLMMGRLGPAHPGRGIAACVGRWRLVVELARVRQQASAEAASSAPPASVTAASAPSAASATGSAAAAAAHAAAAAEAADPSDEDDADDAASEEDGGAEDDDEADEDAADGKERGQRR</sequence>
<proteinExistence type="predicted"/>
<feature type="region of interest" description="Disordered" evidence="1">
    <location>
        <begin position="1"/>
        <end position="106"/>
    </location>
</feature>
<evidence type="ECO:0000313" key="2">
    <source>
        <dbReference type="EMBL" id="CAD9184968.1"/>
    </source>
</evidence>
<protein>
    <submittedName>
        <fullName evidence="2">Uncharacterized protein</fullName>
    </submittedName>
</protein>
<feature type="compositionally biased region" description="Acidic residues" evidence="1">
    <location>
        <begin position="367"/>
        <end position="395"/>
    </location>
</feature>